<dbReference type="RefSeq" id="WP_126023145.1">
    <property type="nucleotide sequence ID" value="NZ_RXFT01000007.1"/>
</dbReference>
<sequence length="86" mass="9557">MNVYRYVFAATCPSDGDQIIYGLEVRSVERIMVERIKEVCAEWPQGFQEDIAADLVKQLGGEVTLRAQHQGVEIVTMLGSATKEPA</sequence>
<accession>A0A433MLR3</accession>
<reference evidence="1 2" key="1">
    <citation type="submission" date="2018-12" db="EMBL/GenBank/DDBJ databases">
        <title>The genome sequences of Variovorax guangxiensis DSM 27352.</title>
        <authorList>
            <person name="Gao J."/>
            <person name="Sun J."/>
        </authorList>
    </citation>
    <scope>NUCLEOTIDE SEQUENCE [LARGE SCALE GENOMIC DNA]</scope>
    <source>
        <strain evidence="1 2">DSM 27352</strain>
    </source>
</reference>
<proteinExistence type="predicted"/>
<comment type="caution">
    <text evidence="1">The sequence shown here is derived from an EMBL/GenBank/DDBJ whole genome shotgun (WGS) entry which is preliminary data.</text>
</comment>
<name>A0A433MLR3_9BURK</name>
<dbReference type="OrthoDB" id="6969929at2"/>
<protein>
    <submittedName>
        <fullName evidence="1">Uncharacterized protein</fullName>
    </submittedName>
</protein>
<gene>
    <name evidence="1" type="ORF">EJP67_18385</name>
</gene>
<dbReference type="Proteomes" id="UP000281118">
    <property type="component" value="Unassembled WGS sequence"/>
</dbReference>
<evidence type="ECO:0000313" key="2">
    <source>
        <dbReference type="Proteomes" id="UP000281118"/>
    </source>
</evidence>
<dbReference type="EMBL" id="RXFT01000007">
    <property type="protein sequence ID" value="RUR69029.1"/>
    <property type="molecule type" value="Genomic_DNA"/>
</dbReference>
<evidence type="ECO:0000313" key="1">
    <source>
        <dbReference type="EMBL" id="RUR69029.1"/>
    </source>
</evidence>
<organism evidence="1 2">
    <name type="scientific">Variovorax guangxiensis</name>
    <dbReference type="NCBI Taxonomy" id="1775474"/>
    <lineage>
        <taxon>Bacteria</taxon>
        <taxon>Pseudomonadati</taxon>
        <taxon>Pseudomonadota</taxon>
        <taxon>Betaproteobacteria</taxon>
        <taxon>Burkholderiales</taxon>
        <taxon>Comamonadaceae</taxon>
        <taxon>Variovorax</taxon>
    </lineage>
</organism>
<dbReference type="AlphaFoldDB" id="A0A433MLR3"/>